<accession>A0ABS6EMQ9</accession>
<proteinExistence type="predicted"/>
<name>A0ABS6EMQ9_9CLOT</name>
<evidence type="ECO:0000313" key="2">
    <source>
        <dbReference type="Proteomes" id="UP000726170"/>
    </source>
</evidence>
<dbReference type="RefSeq" id="WP_216441116.1">
    <property type="nucleotide sequence ID" value="NZ_JAHLQF010000007.1"/>
</dbReference>
<evidence type="ECO:0000313" key="1">
    <source>
        <dbReference type="EMBL" id="MBU5486511.1"/>
    </source>
</evidence>
<gene>
    <name evidence="1" type="ORF">KQI86_19610</name>
</gene>
<protein>
    <submittedName>
        <fullName evidence="1">YaaL family protein</fullName>
    </submittedName>
</protein>
<dbReference type="EMBL" id="JAHLQF010000007">
    <property type="protein sequence ID" value="MBU5486511.1"/>
    <property type="molecule type" value="Genomic_DNA"/>
</dbReference>
<dbReference type="Proteomes" id="UP000726170">
    <property type="component" value="Unassembled WGS sequence"/>
</dbReference>
<sequence>MNKSFFNKLKKDRRYTKEEKKLICSIIDAMNDIKVAREYFQMVKDPGLIDYAIYMEEAAKARYTYLLNEAKDKKIKLQYKYVLDEYNAV</sequence>
<dbReference type="Pfam" id="PF10704">
    <property type="entry name" value="DUF2508"/>
    <property type="match status" value="1"/>
</dbReference>
<keyword evidence="2" id="KW-1185">Reference proteome</keyword>
<comment type="caution">
    <text evidence="1">The sequence shown here is derived from an EMBL/GenBank/DDBJ whole genome shotgun (WGS) entry which is preliminary data.</text>
</comment>
<organism evidence="1 2">
    <name type="scientific">Clostridium mobile</name>
    <dbReference type="NCBI Taxonomy" id="2841512"/>
    <lineage>
        <taxon>Bacteria</taxon>
        <taxon>Bacillati</taxon>
        <taxon>Bacillota</taxon>
        <taxon>Clostridia</taxon>
        <taxon>Eubacteriales</taxon>
        <taxon>Clostridiaceae</taxon>
        <taxon>Clostridium</taxon>
    </lineage>
</organism>
<reference evidence="1 2" key="1">
    <citation type="submission" date="2021-06" db="EMBL/GenBank/DDBJ databases">
        <authorList>
            <person name="Sun Q."/>
            <person name="Li D."/>
        </authorList>
    </citation>
    <scope>NUCLEOTIDE SEQUENCE [LARGE SCALE GENOMIC DNA]</scope>
    <source>
        <strain evidence="1 2">MSJ-11</strain>
    </source>
</reference>
<dbReference type="InterPro" id="IPR019644">
    <property type="entry name" value="DUF2508"/>
</dbReference>